<organism evidence="2 3">
    <name type="scientific">Aquibacillus rhizosphaerae</name>
    <dbReference type="NCBI Taxonomy" id="3051431"/>
    <lineage>
        <taxon>Bacteria</taxon>
        <taxon>Bacillati</taxon>
        <taxon>Bacillota</taxon>
        <taxon>Bacilli</taxon>
        <taxon>Bacillales</taxon>
        <taxon>Bacillaceae</taxon>
        <taxon>Aquibacillus</taxon>
    </lineage>
</organism>
<proteinExistence type="inferred from homology"/>
<keyword evidence="3" id="KW-1185">Reference proteome</keyword>
<comment type="function">
    <text evidence="1">Catalyzes the cleavage of 5-oxoproline to form L-glutamate coupled to the hydrolysis of ATP to ADP and inorganic phosphate.</text>
</comment>
<evidence type="ECO:0000256" key="1">
    <source>
        <dbReference type="HAMAP-Rule" id="MF_00691"/>
    </source>
</evidence>
<dbReference type="HAMAP" id="MF_00691">
    <property type="entry name" value="PxpA"/>
    <property type="match status" value="1"/>
</dbReference>
<dbReference type="GO" id="GO:0017168">
    <property type="term" value="F:5-oxoprolinase (ATP-hydrolyzing) activity"/>
    <property type="evidence" value="ECO:0007669"/>
    <property type="project" value="UniProtKB-EC"/>
</dbReference>
<keyword evidence="1" id="KW-0547">Nucleotide-binding</keyword>
<reference evidence="2 3" key="1">
    <citation type="submission" date="2023-06" db="EMBL/GenBank/DDBJ databases">
        <title>Aquibacillus rhizosphaerae LR5S19.</title>
        <authorList>
            <person name="Sun J.-Q."/>
        </authorList>
    </citation>
    <scope>NUCLEOTIDE SEQUENCE [LARGE SCALE GENOMIC DNA]</scope>
    <source>
        <strain evidence="2 3">LR5S19</strain>
    </source>
</reference>
<keyword evidence="1" id="KW-0067">ATP-binding</keyword>
<dbReference type="Pfam" id="PF03746">
    <property type="entry name" value="LamB_YcsF"/>
    <property type="match status" value="1"/>
</dbReference>
<accession>A0ABT7L208</accession>
<dbReference type="CDD" id="cd10787">
    <property type="entry name" value="LamB_YcsF_like"/>
    <property type="match status" value="1"/>
</dbReference>
<gene>
    <name evidence="1" type="primary">pxpA</name>
    <name evidence="2" type="ORF">QQS35_01795</name>
</gene>
<dbReference type="InterPro" id="IPR005501">
    <property type="entry name" value="LamB/YcsF/PxpA-like"/>
</dbReference>
<dbReference type="PANTHER" id="PTHR30292">
    <property type="entry name" value="UNCHARACTERIZED PROTEIN YBGL-RELATED"/>
    <property type="match status" value="1"/>
</dbReference>
<evidence type="ECO:0000313" key="2">
    <source>
        <dbReference type="EMBL" id="MDL4839195.1"/>
    </source>
</evidence>
<dbReference type="NCBIfam" id="NF003816">
    <property type="entry name" value="PRK05406.1-5"/>
    <property type="match status" value="1"/>
</dbReference>
<protein>
    <recommendedName>
        <fullName evidence="1">5-oxoprolinase subunit A</fullName>
        <shortName evidence="1">5-OPase subunit A</shortName>
        <ecNumber evidence="1">3.5.2.9</ecNumber>
    </recommendedName>
    <alternativeName>
        <fullName evidence="1">5-oxoprolinase (ATP-hydrolyzing) subunit A</fullName>
    </alternativeName>
</protein>
<dbReference type="Proteomes" id="UP001235343">
    <property type="component" value="Unassembled WGS sequence"/>
</dbReference>
<dbReference type="SUPFAM" id="SSF88713">
    <property type="entry name" value="Glycoside hydrolase/deacetylase"/>
    <property type="match status" value="1"/>
</dbReference>
<dbReference type="RefSeq" id="WP_285930052.1">
    <property type="nucleotide sequence ID" value="NZ_JASTZU010000012.1"/>
</dbReference>
<evidence type="ECO:0000313" key="3">
    <source>
        <dbReference type="Proteomes" id="UP001235343"/>
    </source>
</evidence>
<dbReference type="PANTHER" id="PTHR30292:SF0">
    <property type="entry name" value="5-OXOPROLINASE SUBUNIT A"/>
    <property type="match status" value="1"/>
</dbReference>
<comment type="caution">
    <text evidence="2">The sequence shown here is derived from an EMBL/GenBank/DDBJ whole genome shotgun (WGS) entry which is preliminary data.</text>
</comment>
<keyword evidence="1 2" id="KW-0378">Hydrolase</keyword>
<dbReference type="Gene3D" id="3.20.20.370">
    <property type="entry name" value="Glycoside hydrolase/deacetylase"/>
    <property type="match status" value="1"/>
</dbReference>
<comment type="similarity">
    <text evidence="1">Belongs to the LamB/PxpA family.</text>
</comment>
<dbReference type="EC" id="3.5.2.9" evidence="1"/>
<comment type="catalytic activity">
    <reaction evidence="1">
        <text>5-oxo-L-proline + ATP + 2 H2O = L-glutamate + ADP + phosphate + H(+)</text>
        <dbReference type="Rhea" id="RHEA:10348"/>
        <dbReference type="ChEBI" id="CHEBI:15377"/>
        <dbReference type="ChEBI" id="CHEBI:15378"/>
        <dbReference type="ChEBI" id="CHEBI:29985"/>
        <dbReference type="ChEBI" id="CHEBI:30616"/>
        <dbReference type="ChEBI" id="CHEBI:43474"/>
        <dbReference type="ChEBI" id="CHEBI:58402"/>
        <dbReference type="ChEBI" id="CHEBI:456216"/>
        <dbReference type="EC" id="3.5.2.9"/>
    </reaction>
</comment>
<dbReference type="EMBL" id="JASTZU010000012">
    <property type="protein sequence ID" value="MDL4839195.1"/>
    <property type="molecule type" value="Genomic_DNA"/>
</dbReference>
<comment type="subunit">
    <text evidence="1">Forms a complex composed of PxpA, PxpB and PxpC.</text>
</comment>
<sequence>MYTIDLNCDIGEGYGNYQLGNDQEIVKYITSANIACGFHAGDPATMDATVKLAIKHNVRIGAHPGLPDLNGFGRRIMHITAKEAYQLITYQVGALFGFVKVNNSNLYHVKPHGALYNLAANDQEIAEAIAQAIYDIDSDLTLFGLSHSHLTKAGEKLGLKVAHEVFADRSYQEDGTLTPRTVTGALLTNDEQAMNQVIQMIKTGTATTMQGNKISIKADTICLHGDSPNTLPFVQQLHNRFKKEEINLLTNS</sequence>
<dbReference type="NCBIfam" id="NF003814">
    <property type="entry name" value="PRK05406.1-3"/>
    <property type="match status" value="1"/>
</dbReference>
<name>A0ABT7L208_9BACI</name>
<dbReference type="InterPro" id="IPR011330">
    <property type="entry name" value="Glyco_hydro/deAcase_b/a-brl"/>
</dbReference>